<gene>
    <name evidence="4" type="ORF">AWT59_0020</name>
</gene>
<dbReference type="EMBL" id="LSLI01000001">
    <property type="protein sequence ID" value="KXS33805.1"/>
    <property type="molecule type" value="Genomic_DNA"/>
</dbReference>
<evidence type="ECO:0000256" key="1">
    <source>
        <dbReference type="ARBA" id="ARBA00005233"/>
    </source>
</evidence>
<evidence type="ECO:0000313" key="4">
    <source>
        <dbReference type="EMBL" id="KXS33805.1"/>
    </source>
</evidence>
<dbReference type="InterPro" id="IPR045584">
    <property type="entry name" value="Pilin-like"/>
</dbReference>
<keyword evidence="3" id="KW-0472">Membrane</keyword>
<keyword evidence="3" id="KW-0812">Transmembrane</keyword>
<keyword evidence="2" id="KW-0488">Methylation</keyword>
<dbReference type="PRINTS" id="PR00813">
    <property type="entry name" value="BCTERIALGSPG"/>
</dbReference>
<dbReference type="InterPro" id="IPR012902">
    <property type="entry name" value="N_methyl_site"/>
</dbReference>
<dbReference type="Gene3D" id="3.30.700.10">
    <property type="entry name" value="Glycoprotein, Type 4 Pilin"/>
    <property type="match status" value="1"/>
</dbReference>
<evidence type="ECO:0000313" key="5">
    <source>
        <dbReference type="Proteomes" id="UP000070578"/>
    </source>
</evidence>
<reference evidence="4 5" key="1">
    <citation type="submission" date="2016-02" db="EMBL/GenBank/DDBJ databases">
        <authorList>
            <person name="Wen L."/>
            <person name="He K."/>
            <person name="Yang H."/>
        </authorList>
    </citation>
    <scope>NUCLEOTIDE SEQUENCE [LARGE SCALE GENOMIC DNA]</scope>
    <source>
        <strain evidence="4">ShG14-8</strain>
    </source>
</reference>
<evidence type="ECO:0000256" key="3">
    <source>
        <dbReference type="SAM" id="Phobius"/>
    </source>
</evidence>
<dbReference type="GO" id="GO:0015628">
    <property type="term" value="P:protein secretion by the type II secretion system"/>
    <property type="evidence" value="ECO:0007669"/>
    <property type="project" value="InterPro"/>
</dbReference>
<dbReference type="InterPro" id="IPR000983">
    <property type="entry name" value="Bac_GSPG_pilin"/>
</dbReference>
<dbReference type="GO" id="GO:0015627">
    <property type="term" value="C:type II protein secretion system complex"/>
    <property type="evidence" value="ECO:0007669"/>
    <property type="project" value="InterPro"/>
</dbReference>
<name>A0A139BYI6_9PROT</name>
<dbReference type="PATRIC" id="fig|1796491.3.peg.22"/>
<reference evidence="4 5" key="2">
    <citation type="submission" date="2016-03" db="EMBL/GenBank/DDBJ databases">
        <title>New uncultured bacterium of the family Gallionellaceae from acid mine drainage: description and reconstruction of genome based on metagenomic analysis of microbial community.</title>
        <authorList>
            <person name="Kadnikov V."/>
            <person name="Ivasenko D."/>
            <person name="Beletsky A."/>
            <person name="Mardanov A."/>
            <person name="Danilova E."/>
            <person name="Pimenov N."/>
            <person name="Karnachuk O."/>
            <person name="Ravin N."/>
        </authorList>
    </citation>
    <scope>NUCLEOTIDE SEQUENCE [LARGE SCALE GENOMIC DNA]</scope>
    <source>
        <strain evidence="4">ShG14-8</strain>
    </source>
</reference>
<comment type="caution">
    <text evidence="4">The sequence shown here is derived from an EMBL/GenBank/DDBJ whole genome shotgun (WGS) entry which is preliminary data.</text>
</comment>
<dbReference type="SUPFAM" id="SSF54523">
    <property type="entry name" value="Pili subunits"/>
    <property type="match status" value="1"/>
</dbReference>
<sequence>MRRLSGITLIEILLVMASIGILTAIAVPSYQNYYYQAQVAEAIGDIKSLEVAIAQFQADNVGSLPNSLSDVGAGNKLDPWRHPYQYLVIPLNGPSMSLVRKDKSLHPINSDYDLYSIGKDGKSIAPLTAVVSQDDIIRANNGQFVGLASTF</sequence>
<dbReference type="PANTHER" id="PTHR30093:SF34">
    <property type="entry name" value="PREPILIN PEPTIDASE-DEPENDENT PROTEIN D"/>
    <property type="match status" value="1"/>
</dbReference>
<protein>
    <submittedName>
        <fullName evidence="4">Tfp pilus assembly protein PilE</fullName>
    </submittedName>
</protein>
<dbReference type="PROSITE" id="PS00409">
    <property type="entry name" value="PROKAR_NTER_METHYL"/>
    <property type="match status" value="1"/>
</dbReference>
<dbReference type="PANTHER" id="PTHR30093">
    <property type="entry name" value="GENERAL SECRETION PATHWAY PROTEIN G"/>
    <property type="match status" value="1"/>
</dbReference>
<comment type="similarity">
    <text evidence="1">Belongs to the N-Me-Phe pilin family.</text>
</comment>
<keyword evidence="3" id="KW-1133">Transmembrane helix</keyword>
<accession>A0A139BYI6</accession>
<dbReference type="Proteomes" id="UP000070578">
    <property type="component" value="Unassembled WGS sequence"/>
</dbReference>
<proteinExistence type="inferred from homology"/>
<feature type="transmembrane region" description="Helical" evidence="3">
    <location>
        <begin position="12"/>
        <end position="30"/>
    </location>
</feature>
<dbReference type="AlphaFoldDB" id="A0A139BYI6"/>
<organism evidence="4 5">
    <name type="scientific">Candidatus Gallionella acididurans</name>
    <dbReference type="NCBI Taxonomy" id="1796491"/>
    <lineage>
        <taxon>Bacteria</taxon>
        <taxon>Pseudomonadati</taxon>
        <taxon>Pseudomonadota</taxon>
        <taxon>Betaproteobacteria</taxon>
        <taxon>Nitrosomonadales</taxon>
        <taxon>Gallionellaceae</taxon>
        <taxon>Gallionella</taxon>
    </lineage>
</organism>
<evidence type="ECO:0000256" key="2">
    <source>
        <dbReference type="ARBA" id="ARBA00022481"/>
    </source>
</evidence>